<dbReference type="AlphaFoldDB" id="A0AAU7YY48"/>
<evidence type="ECO:0000256" key="1">
    <source>
        <dbReference type="SAM" id="MobiDB-lite"/>
    </source>
</evidence>
<sequence>MKILDSDSAEKTTAAATTTVDALMKNKTLGEDAGNTLKANLRSNSLVGLDAKEAQTSIATTLSDSLAKVPAAAKQATATAVKTVTNDALAASFSAPTDVACSISPLTYQETNQTFGLAIAKNYVAYQVVARNLNGDKEFQLHNVELAVDTDPCGTKEQFDAGRDKLLVRAMAIRNQSTDPRNFTIRVLEGITTIAGAAVGFGSADFARGLAVFSALIPAGKAIFPDYTVDQLNRISDLTFSSSGQTRTVVPKNGVAMFVTFIPSKPLEQSWWVEQATQVPGGGPTTQACTTAQGAHPTNKKPWGPGNPKPVAYKEWGPDALLEFRRHSFVVVAGVHTTGDDALVPAIDSLDCQNGAKVLDLGGDAAKSAAPASVTCNLKGKNLEQVVSLELQNARDATDTVGATAPVTVKQGDSTSATAVFKGDDLRALNGTTYNVKWIDSQKLSKATEQIIKVQPYPVITSIDKNQLQLPVTAAGALTIKGTHLKMMDEGQKPVSEVDLTSADAKTVIALKVDSTNDSNTEVSLSLPYTATTFTGKAAGAYTVSVLIDGKAVKGASDATFTLLPAPK</sequence>
<protein>
    <recommendedName>
        <fullName evidence="3">Ig-like domain-containing protein</fullName>
    </recommendedName>
</protein>
<dbReference type="EMBL" id="CP132938">
    <property type="protein sequence ID" value="XCB21266.1"/>
    <property type="molecule type" value="Genomic_DNA"/>
</dbReference>
<dbReference type="KEGG" id="tgi:RBB81_16970"/>
<organism evidence="2">
    <name type="scientific">Tunturiibacter gelidiferens</name>
    <dbReference type="NCBI Taxonomy" id="3069689"/>
    <lineage>
        <taxon>Bacteria</taxon>
        <taxon>Pseudomonadati</taxon>
        <taxon>Acidobacteriota</taxon>
        <taxon>Terriglobia</taxon>
        <taxon>Terriglobales</taxon>
        <taxon>Acidobacteriaceae</taxon>
        <taxon>Tunturiibacter</taxon>
    </lineage>
</organism>
<name>A0AAU7YY48_9BACT</name>
<evidence type="ECO:0000313" key="2">
    <source>
        <dbReference type="EMBL" id="XCB21266.1"/>
    </source>
</evidence>
<reference evidence="2" key="1">
    <citation type="submission" date="2023-08" db="EMBL/GenBank/DDBJ databases">
        <authorList>
            <person name="Messyasz A."/>
            <person name="Mannisto M.K."/>
            <person name="Kerkhof L.J."/>
            <person name="Haggblom M."/>
        </authorList>
    </citation>
    <scope>NUCLEOTIDE SEQUENCE</scope>
    <source>
        <strain evidence="2">M8UP39</strain>
    </source>
</reference>
<evidence type="ECO:0008006" key="3">
    <source>
        <dbReference type="Google" id="ProtNLM"/>
    </source>
</evidence>
<dbReference type="RefSeq" id="WP_353071478.1">
    <property type="nucleotide sequence ID" value="NZ_CP132938.1"/>
</dbReference>
<proteinExistence type="predicted"/>
<gene>
    <name evidence="2" type="ORF">RBB81_16970</name>
</gene>
<accession>A0AAU7YY48</accession>
<reference evidence="2" key="2">
    <citation type="journal article" date="2024" name="Environ. Microbiol.">
        <title>Genome analysis and description of Tunturibacter gen. nov. expands the diversity of Terriglobia in tundra soils.</title>
        <authorList>
            <person name="Messyasz A."/>
            <person name="Mannisto M.K."/>
            <person name="Kerkhof L.J."/>
            <person name="Haggblom M.M."/>
        </authorList>
    </citation>
    <scope>NUCLEOTIDE SEQUENCE</scope>
    <source>
        <strain evidence="2">M8UP39</strain>
    </source>
</reference>
<feature type="region of interest" description="Disordered" evidence="1">
    <location>
        <begin position="278"/>
        <end position="307"/>
    </location>
</feature>